<dbReference type="Proteomes" id="UP000011115">
    <property type="component" value="Unassembled WGS sequence"/>
</dbReference>
<reference evidence="1" key="2">
    <citation type="submission" date="2015-06" db="UniProtKB">
        <authorList>
            <consortium name="EnsemblPlants"/>
        </authorList>
    </citation>
    <scope>IDENTIFICATION</scope>
    <source>
        <strain evidence="1">DM1-3 516 R44</strain>
    </source>
</reference>
<dbReference type="EnsemblPlants" id="PGSC0003DMT400000835">
    <property type="protein sequence ID" value="PGSC0003DMT400000835"/>
    <property type="gene ID" value="PGSC0003DMG400000310"/>
</dbReference>
<dbReference type="HOGENOM" id="CLU_1698569_0_0_1"/>
<name>M0ZHE7_SOLTU</name>
<accession>M0ZHE7</accession>
<sequence length="155" mass="17946">MECKSDDNKYTSFPLWFNMGGPNVSNPRKKLPVNLQSPRQLHNLVGRKVTDVESYWKGCHHRLQCRLHDPTLVTCHSLGNKGTSREAYTPSLITLISHSYTLIRPIIQKLLAHIKIIQIQNKIFQGHQFSKVDSINEKIQTQITHLRYIRFISCP</sequence>
<proteinExistence type="predicted"/>
<evidence type="ECO:0000313" key="2">
    <source>
        <dbReference type="Proteomes" id="UP000011115"/>
    </source>
</evidence>
<organism evidence="1 2">
    <name type="scientific">Solanum tuberosum</name>
    <name type="common">Potato</name>
    <dbReference type="NCBI Taxonomy" id="4113"/>
    <lineage>
        <taxon>Eukaryota</taxon>
        <taxon>Viridiplantae</taxon>
        <taxon>Streptophyta</taxon>
        <taxon>Embryophyta</taxon>
        <taxon>Tracheophyta</taxon>
        <taxon>Spermatophyta</taxon>
        <taxon>Magnoliopsida</taxon>
        <taxon>eudicotyledons</taxon>
        <taxon>Gunneridae</taxon>
        <taxon>Pentapetalae</taxon>
        <taxon>asterids</taxon>
        <taxon>lamiids</taxon>
        <taxon>Solanales</taxon>
        <taxon>Solanaceae</taxon>
        <taxon>Solanoideae</taxon>
        <taxon>Solaneae</taxon>
        <taxon>Solanum</taxon>
    </lineage>
</organism>
<dbReference type="Gramene" id="PGSC0003DMT400000835">
    <property type="protein sequence ID" value="PGSC0003DMT400000835"/>
    <property type="gene ID" value="PGSC0003DMG400000310"/>
</dbReference>
<protein>
    <submittedName>
        <fullName evidence="1">Uncharacterized protein</fullName>
    </submittedName>
</protein>
<dbReference type="AlphaFoldDB" id="M0ZHE7"/>
<keyword evidence="2" id="KW-1185">Reference proteome</keyword>
<dbReference type="InParanoid" id="M0ZHE7"/>
<dbReference type="PaxDb" id="4113-PGSC0003DMT400000835"/>
<evidence type="ECO:0000313" key="1">
    <source>
        <dbReference type="EnsemblPlants" id="PGSC0003DMT400000835"/>
    </source>
</evidence>
<reference evidence="2" key="1">
    <citation type="journal article" date="2011" name="Nature">
        <title>Genome sequence and analysis of the tuber crop potato.</title>
        <authorList>
            <consortium name="The Potato Genome Sequencing Consortium"/>
        </authorList>
    </citation>
    <scope>NUCLEOTIDE SEQUENCE [LARGE SCALE GENOMIC DNA]</scope>
    <source>
        <strain evidence="2">cv. DM1-3 516 R44</strain>
    </source>
</reference>